<evidence type="ECO:0000313" key="3">
    <source>
        <dbReference type="Proteomes" id="UP001356095"/>
    </source>
</evidence>
<name>A0ABU7K1P2_9ACTN</name>
<dbReference type="Proteomes" id="UP001356095">
    <property type="component" value="Unassembled WGS sequence"/>
</dbReference>
<dbReference type="Pfam" id="PF03992">
    <property type="entry name" value="ABM"/>
    <property type="match status" value="1"/>
</dbReference>
<dbReference type="SUPFAM" id="SSF54909">
    <property type="entry name" value="Dimeric alpha+beta barrel"/>
    <property type="match status" value="1"/>
</dbReference>
<accession>A0ABU7K1P2</accession>
<dbReference type="PROSITE" id="PS51725">
    <property type="entry name" value="ABM"/>
    <property type="match status" value="1"/>
</dbReference>
<evidence type="ECO:0000313" key="2">
    <source>
        <dbReference type="EMBL" id="MEE2036170.1"/>
    </source>
</evidence>
<keyword evidence="3" id="KW-1185">Reference proteome</keyword>
<evidence type="ECO:0000259" key="1">
    <source>
        <dbReference type="PROSITE" id="PS51725"/>
    </source>
</evidence>
<dbReference type="GO" id="GO:0004497">
    <property type="term" value="F:monooxygenase activity"/>
    <property type="evidence" value="ECO:0007669"/>
    <property type="project" value="UniProtKB-KW"/>
</dbReference>
<keyword evidence="2" id="KW-0503">Monooxygenase</keyword>
<gene>
    <name evidence="2" type="ORF">Q8791_02910</name>
</gene>
<dbReference type="InterPro" id="IPR007138">
    <property type="entry name" value="ABM_dom"/>
</dbReference>
<dbReference type="EC" id="1.-.-.-" evidence="2"/>
<keyword evidence="2" id="KW-0560">Oxidoreductase</keyword>
<protein>
    <submittedName>
        <fullName evidence="2">Quinol monooxygenase</fullName>
        <ecNumber evidence="2">1.-.-.-</ecNumber>
    </submittedName>
</protein>
<reference evidence="2 3" key="1">
    <citation type="submission" date="2023-08" db="EMBL/GenBank/DDBJ databases">
        <authorList>
            <person name="Girao M."/>
            <person name="Carvalho M.F."/>
        </authorList>
    </citation>
    <scope>NUCLEOTIDE SEQUENCE [LARGE SCALE GENOMIC DNA]</scope>
    <source>
        <strain evidence="2 3">CT-R113</strain>
    </source>
</reference>
<dbReference type="EMBL" id="JAUZMY010000002">
    <property type="protein sequence ID" value="MEE2036170.1"/>
    <property type="molecule type" value="Genomic_DNA"/>
</dbReference>
<dbReference type="RefSeq" id="WP_330089972.1">
    <property type="nucleotide sequence ID" value="NZ_JAUZMY010000002.1"/>
</dbReference>
<organism evidence="2 3">
    <name type="scientific">Nocardiopsis codii</name>
    <dbReference type="NCBI Taxonomy" id="3065942"/>
    <lineage>
        <taxon>Bacteria</taxon>
        <taxon>Bacillati</taxon>
        <taxon>Actinomycetota</taxon>
        <taxon>Actinomycetes</taxon>
        <taxon>Streptosporangiales</taxon>
        <taxon>Nocardiopsidaceae</taxon>
        <taxon>Nocardiopsis</taxon>
    </lineage>
</organism>
<proteinExistence type="predicted"/>
<dbReference type="InterPro" id="IPR011008">
    <property type="entry name" value="Dimeric_a/b-barrel"/>
</dbReference>
<comment type="caution">
    <text evidence="2">The sequence shown here is derived from an EMBL/GenBank/DDBJ whole genome shotgun (WGS) entry which is preliminary data.</text>
</comment>
<dbReference type="Gene3D" id="3.30.70.100">
    <property type="match status" value="1"/>
</dbReference>
<feature type="domain" description="ABM" evidence="1">
    <location>
        <begin position="9"/>
        <end position="99"/>
    </location>
</feature>
<sequence>MDNTPDRYVTVLLEVRAKPGKEAELKAFIAGTVTASRNDPGNIDYEPHEVEGRPGTFIVLERWDTHEAFEGHLRAPRRQALAPRLLELLDGSADDGVRFLRPFRPAD</sequence>